<protein>
    <submittedName>
        <fullName evidence="1">Serine/threonine protein kinase</fullName>
    </submittedName>
</protein>
<reference evidence="1" key="1">
    <citation type="submission" date="2023-08" db="EMBL/GenBank/DDBJ databases">
        <title>Emergence of clinically-relevant ST2 carbapenem-resistant Acinetobacter baumannii strains in hospital sewages in Zhejiang, East of China.</title>
        <authorList>
            <person name="Kaichao C."/>
            <person name="Zhang R."/>
        </authorList>
    </citation>
    <scope>NUCLEOTIDE SEQUENCE</scope>
    <source>
        <strain evidence="1">M-SY-60</strain>
    </source>
</reference>
<dbReference type="Proteomes" id="UP001243195">
    <property type="component" value="Unassembled WGS sequence"/>
</dbReference>
<evidence type="ECO:0000313" key="2">
    <source>
        <dbReference type="Proteomes" id="UP001243195"/>
    </source>
</evidence>
<dbReference type="RefSeq" id="WP_308955912.1">
    <property type="nucleotide sequence ID" value="NZ_JASVDU010000003.1"/>
</dbReference>
<name>A0AAW8JFL0_9GAMM</name>
<keyword evidence="1" id="KW-0808">Transferase</keyword>
<comment type="caution">
    <text evidence="1">The sequence shown here is derived from an EMBL/GenBank/DDBJ whole genome shotgun (WGS) entry which is preliminary data.</text>
</comment>
<gene>
    <name evidence="1" type="ORF">RFH51_01775</name>
</gene>
<keyword evidence="1" id="KW-0723">Serine/threonine-protein kinase</keyword>
<dbReference type="AlphaFoldDB" id="A0AAW8JFL0"/>
<dbReference type="EMBL" id="JAVIDA010000002">
    <property type="protein sequence ID" value="MDQ9070197.1"/>
    <property type="molecule type" value="Genomic_DNA"/>
</dbReference>
<proteinExistence type="predicted"/>
<keyword evidence="1" id="KW-0418">Kinase</keyword>
<organism evidence="1 2">
    <name type="scientific">Acinetobacter gerneri</name>
    <dbReference type="NCBI Taxonomy" id="202952"/>
    <lineage>
        <taxon>Bacteria</taxon>
        <taxon>Pseudomonadati</taxon>
        <taxon>Pseudomonadota</taxon>
        <taxon>Gammaproteobacteria</taxon>
        <taxon>Moraxellales</taxon>
        <taxon>Moraxellaceae</taxon>
        <taxon>Acinetobacter</taxon>
    </lineage>
</organism>
<evidence type="ECO:0000313" key="1">
    <source>
        <dbReference type="EMBL" id="MDQ9070197.1"/>
    </source>
</evidence>
<sequence>MNKFSKFLKNSLKSQDESIKAYQCDGHAKVWLKKATERHSTWIYLPLKWTAKILQIKALTPIPNHGGAAAIQCEVKRIQDLQDLGIPTANILAVNNQGLLLEDAGQVGAHVMQLDHALAMLKDDSERKLEFFEEAVLAIQDIHLKKSYLSEAFARNILVNKNKEFTFIDFETDPGHVLDVETCQIRDWLCFIFSTAYRFTEEELKRACQIFINVVFPYRKIFKGVKSIGWKLRWAKKFRFEKLGSDGKRIQKCLLFFHYLEDQEPLPMI</sequence>
<accession>A0AAW8JFL0</accession>
<dbReference type="GO" id="GO:0004674">
    <property type="term" value="F:protein serine/threonine kinase activity"/>
    <property type="evidence" value="ECO:0007669"/>
    <property type="project" value="UniProtKB-KW"/>
</dbReference>